<dbReference type="SUPFAM" id="SSF53098">
    <property type="entry name" value="Ribonuclease H-like"/>
    <property type="match status" value="1"/>
</dbReference>
<sequence>MTFHYINGSKKIAKCHLLRFDGNAKPNPGNISCGMVIYSPEKENKLLFEYGYFEKTCKNNNESECIALIKGLEYALQNNIFNLAIEGDSQFVIDTFISNEKPKAPYKEYYKQMKIYKEIFETLAIRHIPRKENSYPDYLARKAYDLKQSFETVFL</sequence>
<dbReference type="InterPro" id="IPR002156">
    <property type="entry name" value="RNaseH_domain"/>
</dbReference>
<dbReference type="InterPro" id="IPR053151">
    <property type="entry name" value="RNase_H-like"/>
</dbReference>
<protein>
    <recommendedName>
        <fullName evidence="1">RNase H type-1 domain-containing protein</fullName>
    </recommendedName>
</protein>
<reference evidence="2" key="1">
    <citation type="journal article" date="2020" name="Nature">
        <title>Giant virus diversity and host interactions through global metagenomics.</title>
        <authorList>
            <person name="Schulz F."/>
            <person name="Roux S."/>
            <person name="Paez-Espino D."/>
            <person name="Jungbluth S."/>
            <person name="Walsh D.A."/>
            <person name="Denef V.J."/>
            <person name="McMahon K.D."/>
            <person name="Konstantinidis K.T."/>
            <person name="Eloe-Fadrosh E.A."/>
            <person name="Kyrpides N.C."/>
            <person name="Woyke T."/>
        </authorList>
    </citation>
    <scope>NUCLEOTIDE SEQUENCE</scope>
    <source>
        <strain evidence="2">GVMAG-M-3300023174-129</strain>
    </source>
</reference>
<evidence type="ECO:0000259" key="1">
    <source>
        <dbReference type="PROSITE" id="PS50879"/>
    </source>
</evidence>
<dbReference type="GO" id="GO:0003676">
    <property type="term" value="F:nucleic acid binding"/>
    <property type="evidence" value="ECO:0007669"/>
    <property type="project" value="InterPro"/>
</dbReference>
<proteinExistence type="predicted"/>
<dbReference type="AlphaFoldDB" id="A0A6C0D8J3"/>
<dbReference type="Gene3D" id="3.30.420.10">
    <property type="entry name" value="Ribonuclease H-like superfamily/Ribonuclease H"/>
    <property type="match status" value="1"/>
</dbReference>
<dbReference type="PANTHER" id="PTHR47723:SF19">
    <property type="entry name" value="POLYNUCLEOTIDYL TRANSFERASE, RIBONUCLEASE H-LIKE SUPERFAMILY PROTEIN"/>
    <property type="match status" value="1"/>
</dbReference>
<dbReference type="EMBL" id="MN739545">
    <property type="protein sequence ID" value="QHT12464.1"/>
    <property type="molecule type" value="Genomic_DNA"/>
</dbReference>
<dbReference type="GO" id="GO:0004523">
    <property type="term" value="F:RNA-DNA hybrid ribonuclease activity"/>
    <property type="evidence" value="ECO:0007669"/>
    <property type="project" value="InterPro"/>
</dbReference>
<dbReference type="PROSITE" id="PS50879">
    <property type="entry name" value="RNASE_H_1"/>
    <property type="match status" value="1"/>
</dbReference>
<evidence type="ECO:0000313" key="2">
    <source>
        <dbReference type="EMBL" id="QHT12464.1"/>
    </source>
</evidence>
<dbReference type="PANTHER" id="PTHR47723">
    <property type="entry name" value="OS05G0353850 PROTEIN"/>
    <property type="match status" value="1"/>
</dbReference>
<name>A0A6C0D8J3_9ZZZZ</name>
<dbReference type="InterPro" id="IPR036397">
    <property type="entry name" value="RNaseH_sf"/>
</dbReference>
<dbReference type="CDD" id="cd09279">
    <property type="entry name" value="RNase_HI_like"/>
    <property type="match status" value="1"/>
</dbReference>
<feature type="domain" description="RNase H type-1" evidence="1">
    <location>
        <begin position="12"/>
        <end position="145"/>
    </location>
</feature>
<accession>A0A6C0D8J3</accession>
<organism evidence="2">
    <name type="scientific">viral metagenome</name>
    <dbReference type="NCBI Taxonomy" id="1070528"/>
    <lineage>
        <taxon>unclassified sequences</taxon>
        <taxon>metagenomes</taxon>
        <taxon>organismal metagenomes</taxon>
    </lineage>
</organism>
<dbReference type="Pfam" id="PF13456">
    <property type="entry name" value="RVT_3"/>
    <property type="match status" value="1"/>
</dbReference>
<dbReference type="InterPro" id="IPR012337">
    <property type="entry name" value="RNaseH-like_sf"/>
</dbReference>